<proteinExistence type="predicted"/>
<comment type="caution">
    <text evidence="1">Lacks conserved residue(s) required for the propagation of feature annotation.</text>
</comment>
<name>A0ABN9MPU1_9NEOB</name>
<protein>
    <recommendedName>
        <fullName evidence="2">EGF-like domain-containing protein</fullName>
    </recommendedName>
</protein>
<dbReference type="EMBL" id="CAUEEQ010078553">
    <property type="protein sequence ID" value="CAJ0967739.1"/>
    <property type="molecule type" value="Genomic_DNA"/>
</dbReference>
<gene>
    <name evidence="3" type="ORF">RIMI_LOCUS22447871</name>
</gene>
<accession>A0ABN9MPU1</accession>
<sequence>GTLQLGCVHGGVKPKTSANVSQAGEDEDCSSAVKLDVKKFSVQSTVPQSFARARAEVSVTRAAESAKLPPRDGWVQCAPSRAHLDTLDLDVNQRCPCHNGGQCDPENGQCHCSLGYTGEGCLEECLIGSLAGTVKRRADCVKCCPLLPC</sequence>
<dbReference type="PROSITE" id="PS50026">
    <property type="entry name" value="EGF_3"/>
    <property type="match status" value="1"/>
</dbReference>
<dbReference type="InterPro" id="IPR000742">
    <property type="entry name" value="EGF"/>
</dbReference>
<comment type="caution">
    <text evidence="3">The sequence shown here is derived from an EMBL/GenBank/DDBJ whole genome shotgun (WGS) entry which is preliminary data.</text>
</comment>
<dbReference type="Proteomes" id="UP001176940">
    <property type="component" value="Unassembled WGS sequence"/>
</dbReference>
<feature type="domain" description="EGF-like" evidence="2">
    <location>
        <begin position="91"/>
        <end position="122"/>
    </location>
</feature>
<evidence type="ECO:0000313" key="3">
    <source>
        <dbReference type="EMBL" id="CAJ0967739.1"/>
    </source>
</evidence>
<keyword evidence="4" id="KW-1185">Reference proteome</keyword>
<evidence type="ECO:0000313" key="4">
    <source>
        <dbReference type="Proteomes" id="UP001176940"/>
    </source>
</evidence>
<keyword evidence="1" id="KW-1015">Disulfide bond</keyword>
<dbReference type="CDD" id="cd00055">
    <property type="entry name" value="EGF_Lam"/>
    <property type="match status" value="1"/>
</dbReference>
<evidence type="ECO:0000259" key="2">
    <source>
        <dbReference type="PROSITE" id="PS50026"/>
    </source>
</evidence>
<organism evidence="3 4">
    <name type="scientific">Ranitomeya imitator</name>
    <name type="common">mimic poison frog</name>
    <dbReference type="NCBI Taxonomy" id="111125"/>
    <lineage>
        <taxon>Eukaryota</taxon>
        <taxon>Metazoa</taxon>
        <taxon>Chordata</taxon>
        <taxon>Craniata</taxon>
        <taxon>Vertebrata</taxon>
        <taxon>Euteleostomi</taxon>
        <taxon>Amphibia</taxon>
        <taxon>Batrachia</taxon>
        <taxon>Anura</taxon>
        <taxon>Neobatrachia</taxon>
        <taxon>Hyloidea</taxon>
        <taxon>Dendrobatidae</taxon>
        <taxon>Dendrobatinae</taxon>
        <taxon>Ranitomeya</taxon>
    </lineage>
</organism>
<dbReference type="Gene3D" id="2.10.25.10">
    <property type="entry name" value="Laminin"/>
    <property type="match status" value="1"/>
</dbReference>
<evidence type="ECO:0000256" key="1">
    <source>
        <dbReference type="PROSITE-ProRule" id="PRU00076"/>
    </source>
</evidence>
<feature type="disulfide bond" evidence="1">
    <location>
        <begin position="112"/>
        <end position="121"/>
    </location>
</feature>
<keyword evidence="1" id="KW-0245">EGF-like domain</keyword>
<feature type="non-terminal residue" evidence="3">
    <location>
        <position position="1"/>
    </location>
</feature>
<dbReference type="PROSITE" id="PS00022">
    <property type="entry name" value="EGF_1"/>
    <property type="match status" value="1"/>
</dbReference>
<reference evidence="3" key="1">
    <citation type="submission" date="2023-07" db="EMBL/GenBank/DDBJ databases">
        <authorList>
            <person name="Stuckert A."/>
        </authorList>
    </citation>
    <scope>NUCLEOTIDE SEQUENCE</scope>
</reference>
<dbReference type="InterPro" id="IPR002049">
    <property type="entry name" value="LE_dom"/>
</dbReference>